<name>A0A077ZKS0_TRITR</name>
<keyword evidence="2" id="KW-1185">Reference proteome</keyword>
<reference evidence="1" key="2">
    <citation type="submission" date="2014-03" db="EMBL/GenBank/DDBJ databases">
        <title>The whipworm genome and dual-species transcriptomics of an intimate host-pathogen interaction.</title>
        <authorList>
            <person name="Foth B.J."/>
            <person name="Tsai I.J."/>
            <person name="Reid A.J."/>
            <person name="Bancroft A.J."/>
            <person name="Nichol S."/>
            <person name="Tracey A."/>
            <person name="Holroyd N."/>
            <person name="Cotton J.A."/>
            <person name="Stanley E.J."/>
            <person name="Zarowiecki M."/>
            <person name="Liu J.Z."/>
            <person name="Huckvale T."/>
            <person name="Cooper P.J."/>
            <person name="Grencis R.K."/>
            <person name="Berriman M."/>
        </authorList>
    </citation>
    <scope>NUCLEOTIDE SEQUENCE [LARGE SCALE GENOMIC DNA]</scope>
</reference>
<accession>A0A077ZKS0</accession>
<proteinExistence type="predicted"/>
<dbReference type="Proteomes" id="UP000030665">
    <property type="component" value="Unassembled WGS sequence"/>
</dbReference>
<gene>
    <name evidence="1" type="ORF">TTRE_0000935901</name>
</gene>
<evidence type="ECO:0000313" key="2">
    <source>
        <dbReference type="Proteomes" id="UP000030665"/>
    </source>
</evidence>
<dbReference type="EMBL" id="HG807594">
    <property type="protein sequence ID" value="CDW60951.1"/>
    <property type="molecule type" value="Genomic_DNA"/>
</dbReference>
<evidence type="ECO:0000313" key="1">
    <source>
        <dbReference type="EMBL" id="CDW60951.1"/>
    </source>
</evidence>
<protein>
    <submittedName>
        <fullName evidence="1">Uncharacterized protein</fullName>
    </submittedName>
</protein>
<organism evidence="1 2">
    <name type="scientific">Trichuris trichiura</name>
    <name type="common">Whipworm</name>
    <name type="synonym">Trichocephalus trichiurus</name>
    <dbReference type="NCBI Taxonomy" id="36087"/>
    <lineage>
        <taxon>Eukaryota</taxon>
        <taxon>Metazoa</taxon>
        <taxon>Ecdysozoa</taxon>
        <taxon>Nematoda</taxon>
        <taxon>Enoplea</taxon>
        <taxon>Dorylaimia</taxon>
        <taxon>Trichinellida</taxon>
        <taxon>Trichuridae</taxon>
        <taxon>Trichuris</taxon>
    </lineage>
</organism>
<dbReference type="AlphaFoldDB" id="A0A077ZKS0"/>
<sequence>MKTHFHFYNSSRKFFLHCCCCSFEKLDEIPCCFGYSSYERAKVMKTCASIRNSNVLKDEKRIVTLHGSRNSTNQ</sequence>
<reference evidence="1" key="1">
    <citation type="submission" date="2014-01" db="EMBL/GenBank/DDBJ databases">
        <authorList>
            <person name="Aslett M."/>
        </authorList>
    </citation>
    <scope>NUCLEOTIDE SEQUENCE</scope>
</reference>